<dbReference type="Gene3D" id="2.170.130.10">
    <property type="entry name" value="TonB-dependent receptor, plug domain"/>
    <property type="match status" value="1"/>
</dbReference>
<dbReference type="Proteomes" id="UP000247973">
    <property type="component" value="Unassembled WGS sequence"/>
</dbReference>
<dbReference type="EMBL" id="QICL01000014">
    <property type="protein sequence ID" value="PXV63295.1"/>
    <property type="molecule type" value="Genomic_DNA"/>
</dbReference>
<evidence type="ECO:0008006" key="3">
    <source>
        <dbReference type="Google" id="ProtNLM"/>
    </source>
</evidence>
<organism evidence="1 2">
    <name type="scientific">Dysgonomonas alginatilytica</name>
    <dbReference type="NCBI Taxonomy" id="1605892"/>
    <lineage>
        <taxon>Bacteria</taxon>
        <taxon>Pseudomonadati</taxon>
        <taxon>Bacteroidota</taxon>
        <taxon>Bacteroidia</taxon>
        <taxon>Bacteroidales</taxon>
        <taxon>Dysgonomonadaceae</taxon>
        <taxon>Dysgonomonas</taxon>
    </lineage>
</organism>
<evidence type="ECO:0000313" key="2">
    <source>
        <dbReference type="Proteomes" id="UP000247973"/>
    </source>
</evidence>
<evidence type="ECO:0000313" key="1">
    <source>
        <dbReference type="EMBL" id="PXV63295.1"/>
    </source>
</evidence>
<keyword evidence="2" id="KW-1185">Reference proteome</keyword>
<dbReference type="InterPro" id="IPR037066">
    <property type="entry name" value="Plug_dom_sf"/>
</dbReference>
<sequence>MRYLIILFFALIPLIGNCKETIETSTNSKDSTLNIESNQLKYHKHSESSLRRNSTVIREDEFLPENTPKSSLYIYIEKRMREELSIDEKTAHSKFPLIVVDNQARYLKDLNNIEYGQTTKITVLSGDIPSTAAIYGTRALNGIILIETK</sequence>
<protein>
    <recommendedName>
        <fullName evidence="3">TonB-dependent SusC/RagA subfamily outer membrane receptor</fullName>
    </recommendedName>
</protein>
<dbReference type="OrthoDB" id="1438574at2"/>
<gene>
    <name evidence="1" type="ORF">CLV62_11412</name>
</gene>
<reference evidence="1 2" key="1">
    <citation type="submission" date="2018-03" db="EMBL/GenBank/DDBJ databases">
        <title>Genomic Encyclopedia of Archaeal and Bacterial Type Strains, Phase II (KMG-II): from individual species to whole genera.</title>
        <authorList>
            <person name="Goeker M."/>
        </authorList>
    </citation>
    <scope>NUCLEOTIDE SEQUENCE [LARGE SCALE GENOMIC DNA]</scope>
    <source>
        <strain evidence="1 2">DSM 100214</strain>
    </source>
</reference>
<proteinExistence type="predicted"/>
<name>A0A2V3PPF0_9BACT</name>
<accession>A0A2V3PPF0</accession>
<comment type="caution">
    <text evidence="1">The sequence shown here is derived from an EMBL/GenBank/DDBJ whole genome shotgun (WGS) entry which is preliminary data.</text>
</comment>
<dbReference type="AlphaFoldDB" id="A0A2V3PPF0"/>
<dbReference type="RefSeq" id="WP_110310942.1">
    <property type="nucleotide sequence ID" value="NZ_QICL01000014.1"/>
</dbReference>